<reference evidence="2 3" key="1">
    <citation type="submission" date="2022-03" db="EMBL/GenBank/DDBJ databases">
        <title>Complete genome sequence of Lysobacter capsici VKM B-2533 and Lysobacter gummosus 10.1.1, promising sources of lytic agents.</title>
        <authorList>
            <person name="Tarlachkov S.V."/>
            <person name="Kudryakova I.V."/>
            <person name="Afoshin A.S."/>
            <person name="Leontyevskaya E.A."/>
            <person name="Leontyevskaya N.V."/>
        </authorList>
    </citation>
    <scope>NUCLEOTIDE SEQUENCE [LARGE SCALE GENOMIC DNA]</scope>
    <source>
        <strain evidence="2 3">10.1.1</strain>
    </source>
</reference>
<evidence type="ECO:0000313" key="3">
    <source>
        <dbReference type="Proteomes" id="UP000829194"/>
    </source>
</evidence>
<dbReference type="InterPro" id="IPR004360">
    <property type="entry name" value="Glyas_Fos-R_dOase_dom"/>
</dbReference>
<organism evidence="2 3">
    <name type="scientific">Lysobacter gummosus</name>
    <dbReference type="NCBI Taxonomy" id="262324"/>
    <lineage>
        <taxon>Bacteria</taxon>
        <taxon>Pseudomonadati</taxon>
        <taxon>Pseudomonadota</taxon>
        <taxon>Gammaproteobacteria</taxon>
        <taxon>Lysobacterales</taxon>
        <taxon>Lysobacteraceae</taxon>
        <taxon>Lysobacter</taxon>
    </lineage>
</organism>
<name>A0ABY3X5A7_9GAMM</name>
<protein>
    <submittedName>
        <fullName evidence="2">VOC family protein</fullName>
    </submittedName>
</protein>
<dbReference type="SUPFAM" id="SSF54593">
    <property type="entry name" value="Glyoxalase/Bleomycin resistance protein/Dihydroxybiphenyl dioxygenase"/>
    <property type="match status" value="1"/>
</dbReference>
<dbReference type="PROSITE" id="PS51819">
    <property type="entry name" value="VOC"/>
    <property type="match status" value="1"/>
</dbReference>
<sequence>MAVRFDHFVLTVASIEATCAFYRAALDARVVEFKGGRKALDFGGWKINLHRIGHEFEPKAATPTGGSGDFCVISDEPLDELIARLGELGIVIEEGPVPRTGANGPIVSVYFRDPDGNLVEVANPA</sequence>
<accession>A0ABY3X5A7</accession>
<dbReference type="RefSeq" id="WP_057945495.1">
    <property type="nucleotide sequence ID" value="NZ_CP011131.1"/>
</dbReference>
<dbReference type="Proteomes" id="UP000829194">
    <property type="component" value="Chromosome"/>
</dbReference>
<dbReference type="PANTHER" id="PTHR21366">
    <property type="entry name" value="GLYOXALASE FAMILY PROTEIN"/>
    <property type="match status" value="1"/>
</dbReference>
<dbReference type="EMBL" id="CP093547">
    <property type="protein sequence ID" value="UNP27751.1"/>
    <property type="molecule type" value="Genomic_DNA"/>
</dbReference>
<dbReference type="Gene3D" id="3.10.180.10">
    <property type="entry name" value="2,3-Dihydroxybiphenyl 1,2-Dioxygenase, domain 1"/>
    <property type="match status" value="1"/>
</dbReference>
<feature type="domain" description="VOC" evidence="1">
    <location>
        <begin position="4"/>
        <end position="124"/>
    </location>
</feature>
<dbReference type="CDD" id="cd07253">
    <property type="entry name" value="GLOD5"/>
    <property type="match status" value="1"/>
</dbReference>
<dbReference type="Pfam" id="PF00903">
    <property type="entry name" value="Glyoxalase"/>
    <property type="match status" value="1"/>
</dbReference>
<dbReference type="InterPro" id="IPR037523">
    <property type="entry name" value="VOC_core"/>
</dbReference>
<evidence type="ECO:0000313" key="2">
    <source>
        <dbReference type="EMBL" id="UNP27751.1"/>
    </source>
</evidence>
<proteinExistence type="predicted"/>
<dbReference type="InterPro" id="IPR029068">
    <property type="entry name" value="Glyas_Bleomycin-R_OHBP_Dase"/>
</dbReference>
<evidence type="ECO:0000259" key="1">
    <source>
        <dbReference type="PROSITE" id="PS51819"/>
    </source>
</evidence>
<dbReference type="PANTHER" id="PTHR21366:SF14">
    <property type="entry name" value="GLYOXALASE DOMAIN-CONTAINING PROTEIN 5"/>
    <property type="match status" value="1"/>
</dbReference>
<gene>
    <name evidence="2" type="ORF">MOV92_14635</name>
</gene>
<keyword evidence="3" id="KW-1185">Reference proteome</keyword>
<dbReference type="InterPro" id="IPR050383">
    <property type="entry name" value="GlyoxalaseI/FosfomycinResist"/>
</dbReference>